<name>A0A239EGR3_9NOCA</name>
<protein>
    <submittedName>
        <fullName evidence="1">MT0933-like antitoxin protein</fullName>
    </submittedName>
</protein>
<organism evidence="1 2">
    <name type="scientific">Rhodococcoides kyotonense</name>
    <dbReference type="NCBI Taxonomy" id="398843"/>
    <lineage>
        <taxon>Bacteria</taxon>
        <taxon>Bacillati</taxon>
        <taxon>Actinomycetota</taxon>
        <taxon>Actinomycetes</taxon>
        <taxon>Mycobacteriales</taxon>
        <taxon>Nocardiaceae</taxon>
        <taxon>Rhodococcoides</taxon>
    </lineage>
</organism>
<dbReference type="RefSeq" id="WP_089243477.1">
    <property type="nucleotide sequence ID" value="NZ_FZOW01000002.1"/>
</dbReference>
<dbReference type="STRING" id="398843.A3K89_03410"/>
<sequence length="62" mass="6568">MGFADNLKGLVDKGKKAAAENSDKIEDAVDKAGDFIDNKTGGKYADKVDKVQDAAKKAIPDK</sequence>
<dbReference type="AlphaFoldDB" id="A0A239EGR3"/>
<dbReference type="Proteomes" id="UP000198327">
    <property type="component" value="Unassembled WGS sequence"/>
</dbReference>
<dbReference type="InterPro" id="IPR028037">
    <property type="entry name" value="Antitoxin_Rv0909/MT0933"/>
</dbReference>
<accession>A0A239EGR3</accession>
<gene>
    <name evidence="1" type="ORF">SAMN05421642_102342</name>
</gene>
<keyword evidence="2" id="KW-1185">Reference proteome</keyword>
<evidence type="ECO:0000313" key="1">
    <source>
        <dbReference type="EMBL" id="SNS43082.1"/>
    </source>
</evidence>
<reference evidence="2" key="1">
    <citation type="submission" date="2017-06" db="EMBL/GenBank/DDBJ databases">
        <authorList>
            <person name="Varghese N."/>
            <person name="Submissions S."/>
        </authorList>
    </citation>
    <scope>NUCLEOTIDE SEQUENCE [LARGE SCALE GENOMIC DNA]</scope>
    <source>
        <strain evidence="2">JCM 23211</strain>
    </source>
</reference>
<dbReference type="EMBL" id="FZOW01000002">
    <property type="protein sequence ID" value="SNS43082.1"/>
    <property type="molecule type" value="Genomic_DNA"/>
</dbReference>
<evidence type="ECO:0000313" key="2">
    <source>
        <dbReference type="Proteomes" id="UP000198327"/>
    </source>
</evidence>
<proteinExistence type="predicted"/>
<dbReference type="OrthoDB" id="4843846at2"/>
<dbReference type="Pfam" id="PF14013">
    <property type="entry name" value="MT0933_antitox"/>
    <property type="match status" value="1"/>
</dbReference>